<dbReference type="Pfam" id="PF03176">
    <property type="entry name" value="MMPL"/>
    <property type="match status" value="2"/>
</dbReference>
<evidence type="ECO:0000259" key="7">
    <source>
        <dbReference type="PROSITE" id="PS50156"/>
    </source>
</evidence>
<feature type="transmembrane region" description="Helical" evidence="6">
    <location>
        <begin position="673"/>
        <end position="698"/>
    </location>
</feature>
<feature type="transmembrane region" description="Helical" evidence="6">
    <location>
        <begin position="202"/>
        <end position="228"/>
    </location>
</feature>
<proteinExistence type="predicted"/>
<evidence type="ECO:0000313" key="8">
    <source>
        <dbReference type="EMBL" id="ANP27666.1"/>
    </source>
</evidence>
<gene>
    <name evidence="8" type="ORF">DAD186_11160</name>
</gene>
<feature type="transmembrane region" description="Helical" evidence="6">
    <location>
        <begin position="308"/>
        <end position="331"/>
    </location>
</feature>
<feature type="domain" description="SSD" evidence="7">
    <location>
        <begin position="197"/>
        <end position="330"/>
    </location>
</feature>
<evidence type="ECO:0000256" key="4">
    <source>
        <dbReference type="ARBA" id="ARBA00022989"/>
    </source>
</evidence>
<feature type="transmembrane region" description="Helical" evidence="6">
    <location>
        <begin position="639"/>
        <end position="661"/>
    </location>
</feature>
<feature type="transmembrane region" description="Helical" evidence="6">
    <location>
        <begin position="561"/>
        <end position="582"/>
    </location>
</feature>
<dbReference type="InterPro" id="IPR000731">
    <property type="entry name" value="SSD"/>
</dbReference>
<dbReference type="EMBL" id="CP012117">
    <property type="protein sequence ID" value="ANP27666.1"/>
    <property type="molecule type" value="Genomic_DNA"/>
</dbReference>
<protein>
    <recommendedName>
        <fullName evidence="7">SSD domain-containing protein</fullName>
    </recommendedName>
</protein>
<dbReference type="InterPro" id="IPR050545">
    <property type="entry name" value="Mycobact_MmpL"/>
</dbReference>
<dbReference type="PANTHER" id="PTHR33406">
    <property type="entry name" value="MEMBRANE PROTEIN MJ1562-RELATED"/>
    <property type="match status" value="1"/>
</dbReference>
<dbReference type="KEGG" id="dva:DAD186_11160"/>
<dbReference type="STRING" id="1630135.DAD186_11160"/>
<feature type="transmembrane region" description="Helical" evidence="6">
    <location>
        <begin position="279"/>
        <end position="302"/>
    </location>
</feature>
<evidence type="ECO:0000256" key="5">
    <source>
        <dbReference type="ARBA" id="ARBA00023136"/>
    </source>
</evidence>
<dbReference type="RefSeq" id="WP_065247830.1">
    <property type="nucleotide sequence ID" value="NZ_CP012117.1"/>
</dbReference>
<keyword evidence="4 6" id="KW-1133">Transmembrane helix</keyword>
<dbReference type="InterPro" id="IPR004869">
    <property type="entry name" value="MMPL_dom"/>
</dbReference>
<dbReference type="PANTHER" id="PTHR33406:SF13">
    <property type="entry name" value="MEMBRANE PROTEIN YDFJ"/>
    <property type="match status" value="1"/>
</dbReference>
<dbReference type="SUPFAM" id="SSF82866">
    <property type="entry name" value="Multidrug efflux transporter AcrB transmembrane domain"/>
    <property type="match status" value="2"/>
</dbReference>
<keyword evidence="5 6" id="KW-0472">Membrane</keyword>
<evidence type="ECO:0000256" key="3">
    <source>
        <dbReference type="ARBA" id="ARBA00022692"/>
    </source>
</evidence>
<feature type="transmembrane region" description="Helical" evidence="6">
    <location>
        <begin position="234"/>
        <end position="252"/>
    </location>
</feature>
<evidence type="ECO:0000256" key="6">
    <source>
        <dbReference type="SAM" id="Phobius"/>
    </source>
</evidence>
<evidence type="ECO:0000256" key="2">
    <source>
        <dbReference type="ARBA" id="ARBA00022475"/>
    </source>
</evidence>
<dbReference type="PATRIC" id="fig|1630135.4.peg.1118"/>
<keyword evidence="3 6" id="KW-0812">Transmembrane</keyword>
<name>A0A1B0ZI72_9MICO</name>
<dbReference type="Gene3D" id="1.20.1640.10">
    <property type="entry name" value="Multidrug efflux transporter AcrB transmembrane domain"/>
    <property type="match status" value="2"/>
</dbReference>
<dbReference type="PROSITE" id="PS50156">
    <property type="entry name" value="SSD"/>
    <property type="match status" value="1"/>
</dbReference>
<feature type="transmembrane region" description="Helical" evidence="6">
    <location>
        <begin position="594"/>
        <end position="618"/>
    </location>
</feature>
<evidence type="ECO:0000313" key="9">
    <source>
        <dbReference type="Proteomes" id="UP000092596"/>
    </source>
</evidence>
<reference evidence="8 9" key="1">
    <citation type="submission" date="2015-06" db="EMBL/GenBank/DDBJ databases">
        <title>Investigation of pathophysiology for high-risk pregnancy and development of treatment modality based on it.</title>
        <authorList>
            <person name="Kim B.-C."/>
            <person name="Lim S."/>
        </authorList>
    </citation>
    <scope>NUCLEOTIDE SEQUENCE [LARGE SCALE GENOMIC DNA]</scope>
    <source>
        <strain evidence="8 9">AD1-86</strain>
    </source>
</reference>
<sequence>MSSTLYRLGLSAARSPWKVLGTWFAIILLAAAGALTLGKGLDDAFSIPGTESQEGLDSLATRFPQLGGTGGQIIFVSEDDSPITAHEDQIIKAMDRAREVEGVETATNPFDKDMPGEKSEDGTAIIANIQLDPELDVVPKETLNGLTDIVDDTTHTSNGLHAYIGGQVTMTPEMGMSIMEVLGVIAALIVLSIVFRAVRSAFIPIVTAITGIIVSMIVMFMGTSIFTISSATPTLALMLGLAVGIDYSLFIVSRHLDQLRSGLDPYESIARATATSGSAVIFAGLTVVIALVGLLITGIPFITVMGVVSAVAVACNVLAALTLLPAILGLFGEKIRPKRQRQRTAQQASDPSTRAARTPLLERWVRAAIRFPLVTIIVVTVGLGAVAIPFKDLELALPDQGTEDPGSYGREAYDIVAEKFGAGHNATIMLTADIINTKDPLGVMDELERDVLAIDGVDSVQIATPNMGADMGVVVLRPTEGPTSELTKNVVDTLRTDAPQWEKDLGISDIKVTGATAVAIDIADRLDKALLPFTIFVVGLSLVLLAMVFRSIWVPLKAAVGFLLSAGAAFGVTSMVFTYGWGADLLQAKATGPVIPFLPIMTLGVLFGLAMDYEVFLVTRMREEYMHTRDPRQAIIKGFTASAPVVIAAAAIMIFIFAGFIPGSKYMIQPIALSLAVGVFVDAFVVRMTLVPAVLALLGDRAWRFPAVLDRLLPHLDVEGEGLGIALEHREWTAANGASALRLRDVEIPRVSGRGTLGPLSGALAPGSITLLASEDADARASVLALFSARLEPSTGTLFVHDRQVPGETGAAQAHVELYPEGRGGTCGQALVRERDTRIVVIASLSDLLEAGDTALDRLELLASHGTTIVIGVDALTEGFAERLRDPARVEVLPLAHLVTDHTDPLPLHTDAEAYA</sequence>
<accession>A0A1B0ZI72</accession>
<feature type="transmembrane region" description="Helical" evidence="6">
    <location>
        <begin position="367"/>
        <end position="390"/>
    </location>
</feature>
<evidence type="ECO:0000256" key="1">
    <source>
        <dbReference type="ARBA" id="ARBA00004651"/>
    </source>
</evidence>
<comment type="subcellular location">
    <subcellularLocation>
        <location evidence="1">Cell membrane</location>
        <topology evidence="1">Multi-pass membrane protein</topology>
    </subcellularLocation>
</comment>
<dbReference type="GO" id="GO:0005886">
    <property type="term" value="C:plasma membrane"/>
    <property type="evidence" value="ECO:0007669"/>
    <property type="project" value="UniProtKB-SubCell"/>
</dbReference>
<feature type="transmembrane region" description="Helical" evidence="6">
    <location>
        <begin position="529"/>
        <end position="549"/>
    </location>
</feature>
<feature type="transmembrane region" description="Helical" evidence="6">
    <location>
        <begin position="174"/>
        <end position="195"/>
    </location>
</feature>
<dbReference type="AlphaFoldDB" id="A0A1B0ZI72"/>
<organism evidence="8 9">
    <name type="scientific">Dermabacter vaginalis</name>
    <dbReference type="NCBI Taxonomy" id="1630135"/>
    <lineage>
        <taxon>Bacteria</taxon>
        <taxon>Bacillati</taxon>
        <taxon>Actinomycetota</taxon>
        <taxon>Actinomycetes</taxon>
        <taxon>Micrococcales</taxon>
        <taxon>Dermabacteraceae</taxon>
        <taxon>Dermabacter</taxon>
    </lineage>
</organism>
<keyword evidence="2" id="KW-1003">Cell membrane</keyword>
<dbReference type="Proteomes" id="UP000092596">
    <property type="component" value="Chromosome"/>
</dbReference>